<feature type="chain" id="PRO_5019742899" evidence="1">
    <location>
        <begin position="18"/>
        <end position="474"/>
    </location>
</feature>
<dbReference type="EMBL" id="DF933840">
    <property type="protein sequence ID" value="GAM42300.1"/>
    <property type="molecule type" value="Genomic_DNA"/>
</dbReference>
<sequence length="474" mass="52898">MKFIATFLITTVGFTMALPSPDFQAIDEPLIIYEGECTTQNDGPGFCIYTNSQGNEAQCMCDSLAAHAKVAYLVNVMSAVRYFDDVPHIVRYGMCDEKDENCWMLFWRNGVEFTIDVGKKDVYGTAFYSIWQPLLRERLETGETVKDHLQKQWLPLCDLIISHSMATLQRLAPNKAYWVTLRDYLHTPSYALKLVTNTEHSEVYAEVMKGPEEKGAYGFQPVSIGAFRNMPNDIKHYASGDLVVLEKEKNWKVPPQIVCTSDGHVCYFKACKRSTTTVETGELTNKSLANIELYLELFKHSQRLRNAYVAKTSTVLGIVTDISLGSSTSLSAGQILPKRTKSTETGISDTLVAGILLSSIPHGQSLAKVTEQAESTAVATAIEQSRCWKSQIEENIAEFHSAGIYWGGEDDHFNINQHTILIDAEGRASLDVDMATLGNGLASENMRPRGIAMDTKAIETLFEEWLPNELSKRK</sequence>
<evidence type="ECO:0000256" key="1">
    <source>
        <dbReference type="SAM" id="SignalP"/>
    </source>
</evidence>
<reference evidence="3" key="1">
    <citation type="journal article" date="2015" name="Genome Announc.">
        <title>Draft genome sequence of Talaromyces cellulolyticus strain Y-94, a source of lignocellulosic biomass-degrading enzymes.</title>
        <authorList>
            <person name="Fujii T."/>
            <person name="Koike H."/>
            <person name="Sawayama S."/>
            <person name="Yano S."/>
            <person name="Inoue H."/>
        </authorList>
    </citation>
    <scope>NUCLEOTIDE SEQUENCE [LARGE SCALE GENOMIC DNA]</scope>
    <source>
        <strain evidence="3">Y-94</strain>
    </source>
</reference>
<gene>
    <name evidence="2" type="ORF">TCE0_044r16149</name>
</gene>
<protein>
    <submittedName>
        <fullName evidence="2">Uncharacterized protein</fullName>
    </submittedName>
</protein>
<accession>A0A478EB61</accession>
<keyword evidence="1" id="KW-0732">Signal</keyword>
<evidence type="ECO:0000313" key="3">
    <source>
        <dbReference type="Proteomes" id="UP000053095"/>
    </source>
</evidence>
<feature type="signal peptide" evidence="1">
    <location>
        <begin position="1"/>
        <end position="17"/>
    </location>
</feature>
<name>A0A478EB61_TALPI</name>
<proteinExistence type="predicted"/>
<dbReference type="Proteomes" id="UP000053095">
    <property type="component" value="Unassembled WGS sequence"/>
</dbReference>
<keyword evidence="3" id="KW-1185">Reference proteome</keyword>
<evidence type="ECO:0000313" key="2">
    <source>
        <dbReference type="EMBL" id="GAM42300.1"/>
    </source>
</evidence>
<dbReference type="AlphaFoldDB" id="A0A478EB61"/>
<organism evidence="2 3">
    <name type="scientific">Talaromyces pinophilus</name>
    <name type="common">Penicillium pinophilum</name>
    <dbReference type="NCBI Taxonomy" id="128442"/>
    <lineage>
        <taxon>Eukaryota</taxon>
        <taxon>Fungi</taxon>
        <taxon>Dikarya</taxon>
        <taxon>Ascomycota</taxon>
        <taxon>Pezizomycotina</taxon>
        <taxon>Eurotiomycetes</taxon>
        <taxon>Eurotiomycetidae</taxon>
        <taxon>Eurotiales</taxon>
        <taxon>Trichocomaceae</taxon>
        <taxon>Talaromyces</taxon>
        <taxon>Talaromyces sect. Talaromyces</taxon>
    </lineage>
</organism>